<evidence type="ECO:0000256" key="1">
    <source>
        <dbReference type="SAM" id="MobiDB-lite"/>
    </source>
</evidence>
<feature type="region of interest" description="Disordered" evidence="1">
    <location>
        <begin position="196"/>
        <end position="287"/>
    </location>
</feature>
<dbReference type="Proteomes" id="UP001642720">
    <property type="component" value="Unassembled WGS sequence"/>
</dbReference>
<evidence type="ECO:0000313" key="4">
    <source>
        <dbReference type="Proteomes" id="UP001642720"/>
    </source>
</evidence>
<dbReference type="RefSeq" id="XP_073561611.1">
    <property type="nucleotide sequence ID" value="XM_073700246.1"/>
</dbReference>
<keyword evidence="4" id="KW-1185">Reference proteome</keyword>
<keyword evidence="2" id="KW-0472">Membrane</keyword>
<sequence>MQLSKGEKQAQSRRHSPSCVGWHCLNSVTHFGIIFSIVVTFLVLSVVWMYCMGRARIFRKQTKAHVTPGRQRTSPRRHPPERMARPVPPPIMQPVPSYNYAVPQQAPMYFFPGPQIPTTVPLGVMNTHVQFPAPIFRSQETPYPNHPGGMASGLPKAHEHHQEEAEPADNVFPSHQPTWWQRFYRAFTLPVGGASTVSTCSSPEPSETSQVADADNKPPTASPRSDGLKVRFNDQKEKKELKLPIDDQDDVSSMICNLNTSSDSLSSIRSDVATVHSDDFETPPRSK</sequence>
<evidence type="ECO:0000256" key="2">
    <source>
        <dbReference type="SAM" id="Phobius"/>
    </source>
</evidence>
<dbReference type="GeneID" id="300574696"/>
<feature type="transmembrane region" description="Helical" evidence="2">
    <location>
        <begin position="31"/>
        <end position="51"/>
    </location>
</feature>
<reference evidence="3 4" key="1">
    <citation type="submission" date="2018-01" db="EMBL/GenBank/DDBJ databases">
        <title>Genome characterization of the sugarcane-associated fungus Trichoderma ghanense CCMA-1212 and their application in lignocelulose bioconversion.</title>
        <authorList>
            <person name="Steindorff A.S."/>
            <person name="Mendes T.D."/>
            <person name="Vilela E.S.D."/>
            <person name="Rodrigues D.S."/>
            <person name="Formighieri E.F."/>
            <person name="Melo I.S."/>
            <person name="Favaro L.C.L."/>
        </authorList>
    </citation>
    <scope>NUCLEOTIDE SEQUENCE [LARGE SCALE GENOMIC DNA]</scope>
    <source>
        <strain evidence="3 4">CCMA-1212</strain>
    </source>
</reference>
<evidence type="ECO:0000313" key="3">
    <source>
        <dbReference type="EMBL" id="TFB05410.1"/>
    </source>
</evidence>
<name>A0ABY2HDK5_9HYPO</name>
<feature type="region of interest" description="Disordered" evidence="1">
    <location>
        <begin position="139"/>
        <end position="173"/>
    </location>
</feature>
<comment type="caution">
    <text evidence="3">The sequence shown here is derived from an EMBL/GenBank/DDBJ whole genome shotgun (WGS) entry which is preliminary data.</text>
</comment>
<dbReference type="EMBL" id="PPTA01000003">
    <property type="protein sequence ID" value="TFB05410.1"/>
    <property type="molecule type" value="Genomic_DNA"/>
</dbReference>
<protein>
    <submittedName>
        <fullName evidence="3">Uncharacterized protein</fullName>
    </submittedName>
</protein>
<keyword evidence="2" id="KW-1133">Transmembrane helix</keyword>
<proteinExistence type="predicted"/>
<accession>A0ABY2HDK5</accession>
<gene>
    <name evidence="3" type="ORF">CCMA1212_002878</name>
</gene>
<feature type="compositionally biased region" description="Basic and acidic residues" evidence="1">
    <location>
        <begin position="276"/>
        <end position="287"/>
    </location>
</feature>
<feature type="compositionally biased region" description="Basic and acidic residues" evidence="1">
    <location>
        <begin position="226"/>
        <end position="245"/>
    </location>
</feature>
<feature type="compositionally biased region" description="Low complexity" evidence="1">
    <location>
        <begin position="196"/>
        <end position="209"/>
    </location>
</feature>
<feature type="region of interest" description="Disordered" evidence="1">
    <location>
        <begin position="62"/>
        <end position="89"/>
    </location>
</feature>
<organism evidence="3 4">
    <name type="scientific">Trichoderma ghanense</name>
    <dbReference type="NCBI Taxonomy" id="65468"/>
    <lineage>
        <taxon>Eukaryota</taxon>
        <taxon>Fungi</taxon>
        <taxon>Dikarya</taxon>
        <taxon>Ascomycota</taxon>
        <taxon>Pezizomycotina</taxon>
        <taxon>Sordariomycetes</taxon>
        <taxon>Hypocreomycetidae</taxon>
        <taxon>Hypocreales</taxon>
        <taxon>Hypocreaceae</taxon>
        <taxon>Trichoderma</taxon>
    </lineage>
</organism>
<keyword evidence="2" id="KW-0812">Transmembrane</keyword>
<feature type="compositionally biased region" description="Low complexity" evidence="1">
    <location>
        <begin position="261"/>
        <end position="270"/>
    </location>
</feature>